<dbReference type="STRING" id="53326.A0A016W3U3"/>
<dbReference type="PANTHER" id="PTHR12740">
    <property type="entry name" value="JNK1/MAPK8-ASSOCIATED MEMBRANE PROTEIN"/>
    <property type="match status" value="1"/>
</dbReference>
<dbReference type="PANTHER" id="PTHR12740:SF4">
    <property type="entry name" value="JNK1_MAPK8-ASSOCIATED MEMBRANE PROTEIN"/>
    <property type="match status" value="1"/>
</dbReference>
<evidence type="ECO:0000313" key="4">
    <source>
        <dbReference type="Proteomes" id="UP000024635"/>
    </source>
</evidence>
<sequence>MVSSGPLLGDAASLPPLCQGFCGRYMLPVGNDSNSEPLWSECGPCKWGSGAVDHRVCAPCESELSAYDWLFLVFMAILPLLVHCFCVHWHTPKKTSRVHELCEHLCCVFECVVASIAAILVFPPRLSFKLWGCARSNIKEWYPELYNPIINHVKPMRCSYEVVFPLYSLPFIYLLFLLCAVLIFRSFLYIVVLKRKRDAKAYYYALLSIPKVAIIHALLAGVLYQSYPYIVMLWSLGANAVHLAVEGKMSMKEIANVIIAEVVCTSPMHMAMLTVNMSLLAFALLAISVQKPLRTAIEAETSGNNKVPPKKPLRHNNHTQDKLRKSSEELASCFLHSTIAVVGAYRPKSHDRCKLCDSNGCFDPKRAFILWRFLIVLSQLHRRLSPSSQLSAAIRQLRMDQWIVFPLSL</sequence>
<dbReference type="EMBL" id="JARK01001337">
    <property type="protein sequence ID" value="EYC34499.1"/>
    <property type="molecule type" value="Genomic_DNA"/>
</dbReference>
<dbReference type="GO" id="GO:0006986">
    <property type="term" value="P:response to unfolded protein"/>
    <property type="evidence" value="ECO:0007669"/>
    <property type="project" value="InterPro"/>
</dbReference>
<dbReference type="InterPro" id="IPR008485">
    <property type="entry name" value="JAMP"/>
</dbReference>
<keyword evidence="4" id="KW-1185">Reference proteome</keyword>
<keyword evidence="2" id="KW-0472">Membrane</keyword>
<keyword evidence="2" id="KW-0812">Transmembrane</keyword>
<reference evidence="4" key="1">
    <citation type="journal article" date="2015" name="Nat. Genet.">
        <title>The genome and transcriptome of the zoonotic hookworm Ancylostoma ceylanicum identify infection-specific gene families.</title>
        <authorList>
            <person name="Schwarz E.M."/>
            <person name="Hu Y."/>
            <person name="Antoshechkin I."/>
            <person name="Miller M.M."/>
            <person name="Sternberg P.W."/>
            <person name="Aroian R.V."/>
        </authorList>
    </citation>
    <scope>NUCLEOTIDE SEQUENCE</scope>
    <source>
        <strain evidence="4">HY135</strain>
    </source>
</reference>
<accession>A0A016W3U3</accession>
<evidence type="ECO:0000256" key="2">
    <source>
        <dbReference type="SAM" id="Phobius"/>
    </source>
</evidence>
<name>A0A016W3U3_9BILA</name>
<dbReference type="Proteomes" id="UP000024635">
    <property type="component" value="Unassembled WGS sequence"/>
</dbReference>
<gene>
    <name evidence="3" type="primary">Acey_s0001.g444</name>
    <name evidence="3" type="ORF">Y032_0001g444</name>
</gene>
<feature type="compositionally biased region" description="Basic residues" evidence="1">
    <location>
        <begin position="308"/>
        <end position="317"/>
    </location>
</feature>
<dbReference type="GO" id="GO:0031625">
    <property type="term" value="F:ubiquitin protein ligase binding"/>
    <property type="evidence" value="ECO:0007669"/>
    <property type="project" value="TreeGrafter"/>
</dbReference>
<evidence type="ECO:0000256" key="1">
    <source>
        <dbReference type="SAM" id="MobiDB-lite"/>
    </source>
</evidence>
<dbReference type="OrthoDB" id="5920264at2759"/>
<keyword evidence="2" id="KW-1133">Transmembrane helix</keyword>
<protein>
    <recommendedName>
        <fullName evidence="5">JNK1/MAPK8-associated membrane protein</fullName>
    </recommendedName>
</protein>
<dbReference type="GO" id="GO:0016020">
    <property type="term" value="C:membrane"/>
    <property type="evidence" value="ECO:0007669"/>
    <property type="project" value="InterPro"/>
</dbReference>
<comment type="caution">
    <text evidence="3">The sequence shown here is derived from an EMBL/GenBank/DDBJ whole genome shotgun (WGS) entry which is preliminary data.</text>
</comment>
<proteinExistence type="predicted"/>
<dbReference type="AlphaFoldDB" id="A0A016W3U3"/>
<dbReference type="GO" id="GO:0036503">
    <property type="term" value="P:ERAD pathway"/>
    <property type="evidence" value="ECO:0007669"/>
    <property type="project" value="TreeGrafter"/>
</dbReference>
<feature type="transmembrane region" description="Helical" evidence="2">
    <location>
        <begin position="257"/>
        <end position="287"/>
    </location>
</feature>
<feature type="transmembrane region" description="Helical" evidence="2">
    <location>
        <begin position="201"/>
        <end position="220"/>
    </location>
</feature>
<feature type="transmembrane region" description="Helical" evidence="2">
    <location>
        <begin position="101"/>
        <end position="122"/>
    </location>
</feature>
<dbReference type="Pfam" id="PF05571">
    <property type="entry name" value="JAMP"/>
    <property type="match status" value="1"/>
</dbReference>
<feature type="transmembrane region" description="Helical" evidence="2">
    <location>
        <begin position="171"/>
        <end position="192"/>
    </location>
</feature>
<feature type="transmembrane region" description="Helical" evidence="2">
    <location>
        <begin position="69"/>
        <end position="89"/>
    </location>
</feature>
<organism evidence="3 4">
    <name type="scientific">Ancylostoma ceylanicum</name>
    <dbReference type="NCBI Taxonomy" id="53326"/>
    <lineage>
        <taxon>Eukaryota</taxon>
        <taxon>Metazoa</taxon>
        <taxon>Ecdysozoa</taxon>
        <taxon>Nematoda</taxon>
        <taxon>Chromadorea</taxon>
        <taxon>Rhabditida</taxon>
        <taxon>Rhabditina</taxon>
        <taxon>Rhabditomorpha</taxon>
        <taxon>Strongyloidea</taxon>
        <taxon>Ancylostomatidae</taxon>
        <taxon>Ancylostomatinae</taxon>
        <taxon>Ancylostoma</taxon>
    </lineage>
</organism>
<feature type="region of interest" description="Disordered" evidence="1">
    <location>
        <begin position="300"/>
        <end position="321"/>
    </location>
</feature>
<evidence type="ECO:0008006" key="5">
    <source>
        <dbReference type="Google" id="ProtNLM"/>
    </source>
</evidence>
<evidence type="ECO:0000313" key="3">
    <source>
        <dbReference type="EMBL" id="EYC34499.1"/>
    </source>
</evidence>